<feature type="domain" description="YopA central" evidence="1">
    <location>
        <begin position="123"/>
        <end position="253"/>
    </location>
</feature>
<evidence type="ECO:0000259" key="1">
    <source>
        <dbReference type="Pfam" id="PF26308"/>
    </source>
</evidence>
<sequence length="470" mass="52595">MDANEFRNSLPAAVTTRLETRVVNAPMTLFEGTAIVHETDGPTEREVVIVHEWTPRPVVVCRYATSGQHAFRGDVRQLNEPITLEIPSLGIQTQARFYDGHSCGDDHRHGLALQKAVEINAGEVMSRIVFHVINCRDFSEDMICHASGACSAGRIEFETNDWQVTLDCVENTSELVESLRHHGGRAITHRVQLSRIDGSTFDNKALDQIASLIEHFIAFVTGTWACLTLPIGYVNDEESWQLWNIRQGRSWSNPYTWSAHLPAKFVKAVFPGFAERFSDEDWNEPFTQAIDWYVQCRNGTTETSIILSQAALELLSWVVYVEIGGVLKGLAGFENLWASDRIRLLLSKMLVMTEFPPKVTDLAEFKFDGNQTYADGPHAITEIRNGITHPKKKKRERLGQMGPVLRHQACELGLFYLECCLLGLSGYFGPFRADTTCGALYSRAAVSEPVYETADFSQLPGVEPAGPNEK</sequence>
<accession>A0A1P8WQS6</accession>
<evidence type="ECO:0000313" key="3">
    <source>
        <dbReference type="Proteomes" id="UP000187735"/>
    </source>
</evidence>
<protein>
    <recommendedName>
        <fullName evidence="1">YopA central domain-containing protein</fullName>
    </recommendedName>
</protein>
<dbReference type="Proteomes" id="UP000187735">
    <property type="component" value="Chromosome"/>
</dbReference>
<dbReference type="EMBL" id="CP017641">
    <property type="protein sequence ID" value="APZ96413.1"/>
    <property type="molecule type" value="Genomic_DNA"/>
</dbReference>
<evidence type="ECO:0000313" key="2">
    <source>
        <dbReference type="EMBL" id="APZ96413.1"/>
    </source>
</evidence>
<organism evidence="2 3">
    <name type="scientific">Fuerstiella marisgermanici</name>
    <dbReference type="NCBI Taxonomy" id="1891926"/>
    <lineage>
        <taxon>Bacteria</taxon>
        <taxon>Pseudomonadati</taxon>
        <taxon>Planctomycetota</taxon>
        <taxon>Planctomycetia</taxon>
        <taxon>Planctomycetales</taxon>
        <taxon>Planctomycetaceae</taxon>
        <taxon>Fuerstiella</taxon>
    </lineage>
</organism>
<name>A0A1P8WQS6_9PLAN</name>
<dbReference type="KEGG" id="fmr:Fuma_06082"/>
<dbReference type="InterPro" id="IPR058684">
    <property type="entry name" value="YopA_M"/>
</dbReference>
<keyword evidence="3" id="KW-1185">Reference proteome</keyword>
<gene>
    <name evidence="2" type="ORF">Fuma_06082</name>
</gene>
<proteinExistence type="predicted"/>
<dbReference type="AlphaFoldDB" id="A0A1P8WQS6"/>
<dbReference type="Pfam" id="PF26308">
    <property type="entry name" value="YopA_M"/>
    <property type="match status" value="1"/>
</dbReference>
<reference evidence="2 3" key="1">
    <citation type="journal article" date="2016" name="Front. Microbiol.">
        <title>Fuerstia marisgermanicae gen. nov., sp. nov., an Unusual Member of the Phylum Planctomycetes from the German Wadden Sea.</title>
        <authorList>
            <person name="Kohn T."/>
            <person name="Heuer A."/>
            <person name="Jogler M."/>
            <person name="Vollmers J."/>
            <person name="Boedeker C."/>
            <person name="Bunk B."/>
            <person name="Rast P."/>
            <person name="Borchert D."/>
            <person name="Glockner I."/>
            <person name="Freese H.M."/>
            <person name="Klenk H.P."/>
            <person name="Overmann J."/>
            <person name="Kaster A.K."/>
            <person name="Rohde M."/>
            <person name="Wiegand S."/>
            <person name="Jogler C."/>
        </authorList>
    </citation>
    <scope>NUCLEOTIDE SEQUENCE [LARGE SCALE GENOMIC DNA]</scope>
    <source>
        <strain evidence="2 3">NH11</strain>
    </source>
</reference>